<gene>
    <name evidence="3" type="ORF">C823_02634</name>
</gene>
<feature type="domain" description="Transposase IS4-like" evidence="2">
    <location>
        <begin position="402"/>
        <end position="515"/>
    </location>
</feature>
<evidence type="ECO:0000313" key="4">
    <source>
        <dbReference type="Proteomes" id="UP000012589"/>
    </source>
</evidence>
<dbReference type="NCBIfam" id="NF033559">
    <property type="entry name" value="transpos_IS1634"/>
    <property type="match status" value="1"/>
</dbReference>
<dbReference type="InterPro" id="IPR002559">
    <property type="entry name" value="Transposase_11"/>
</dbReference>
<evidence type="ECO:0000256" key="1">
    <source>
        <dbReference type="SAM" id="MobiDB-lite"/>
    </source>
</evidence>
<dbReference type="PANTHER" id="PTHR34614:SF2">
    <property type="entry name" value="TRANSPOSASE IS4-LIKE DOMAIN-CONTAINING PROTEIN"/>
    <property type="match status" value="1"/>
</dbReference>
<dbReference type="InterPro" id="IPR012337">
    <property type="entry name" value="RNaseH-like_sf"/>
</dbReference>
<comment type="caution">
    <text evidence="3">The sequence shown here is derived from an EMBL/GenBank/DDBJ whole genome shotgun (WGS) entry which is preliminary data.</text>
</comment>
<keyword evidence="4" id="KW-1185">Reference proteome</keyword>
<dbReference type="Proteomes" id="UP000012589">
    <property type="component" value="Unassembled WGS sequence"/>
</dbReference>
<evidence type="ECO:0000313" key="3">
    <source>
        <dbReference type="EMBL" id="EMZ26138.1"/>
    </source>
</evidence>
<dbReference type="HOGENOM" id="CLU_022426_4_0_9"/>
<dbReference type="AlphaFoldDB" id="N2AI35"/>
<dbReference type="InterPro" id="IPR047654">
    <property type="entry name" value="IS1634_transpos"/>
</dbReference>
<dbReference type="eggNOG" id="COG5421">
    <property type="taxonomic scope" value="Bacteria"/>
</dbReference>
<sequence length="590" mass="68714">MYLKKSFNKKRNKTQLSFVQGYRINGKVKHKVIQNLGYLEDYLDKYEDPIAYFQQVAKEWNASQAAPETIEVRLSEKLPDQCSNRKNLGYAIIKIVYAKLRIREFFQNKQRQLPAEYNLNSIFSLLIFNRFLFPSSKKNAYETKGRFFDSFSFSLDDVYRALGYFSRYSHELQKHLHAEVSSLIGRNSEKAYYDVTNYYFEIPYEDEDAGSDTERKLKRKKGPSKEHRKDPIIQMGLLMDPNGIPMAFHTFSGNESEKTTMLPAIQRVKKDYEIGRIIVVADRGLNTSDNTSVLSGTNASDEKNNDGYVYGQSIRGADAEFKKWALEPDGYVTAMEKNKDGEAIPFKHKSRLYAKEITKKDSNGARRLKMRIYQKQMVYYSEKYAKKQRHEREKAVAKARDLIKNPAGYTKATSYGCTVYINNVSFSKDTGEIVNGKELTINEQKIAEEAQYDGYYAIVTSEKELSDNEIRDIYKGLWEIEESFKIIKSEFKTRPVFVSNEDHIQAHFLICFVTLVVMRVLEQLIGKCHSVRQIRNSLASYCCSYLDRNYYVFDYRDDVILTMEKTFGLDLSKKYMQLSEIKKISMYKDV</sequence>
<name>N2AI35_9FIRM</name>
<dbReference type="SUPFAM" id="SSF53098">
    <property type="entry name" value="Ribonuclease H-like"/>
    <property type="match status" value="1"/>
</dbReference>
<dbReference type="EMBL" id="AQFT01000085">
    <property type="protein sequence ID" value="EMZ26138.1"/>
    <property type="molecule type" value="Genomic_DNA"/>
</dbReference>
<dbReference type="Pfam" id="PF01609">
    <property type="entry name" value="DDE_Tnp_1"/>
    <property type="match status" value="1"/>
</dbReference>
<dbReference type="PANTHER" id="PTHR34614">
    <property type="match status" value="1"/>
</dbReference>
<dbReference type="GO" id="GO:0003677">
    <property type="term" value="F:DNA binding"/>
    <property type="evidence" value="ECO:0007669"/>
    <property type="project" value="InterPro"/>
</dbReference>
<reference evidence="3 4" key="1">
    <citation type="journal article" date="2014" name="Genome Announc.">
        <title>Draft genome sequences of the altered schaedler flora, a defined bacterial community from gnotobiotic mice.</title>
        <authorList>
            <person name="Wannemuehler M.J."/>
            <person name="Overstreet A.M."/>
            <person name="Ward D.V."/>
            <person name="Phillips G.J."/>
        </authorList>
    </citation>
    <scope>NUCLEOTIDE SEQUENCE [LARGE SCALE GENOMIC DNA]</scope>
    <source>
        <strain evidence="3 4">ASF492</strain>
    </source>
</reference>
<protein>
    <recommendedName>
        <fullName evidence="2">Transposase IS4-like domain-containing protein</fullName>
    </recommendedName>
</protein>
<proteinExistence type="predicted"/>
<accession>N2AI35</accession>
<organism evidence="3 4">
    <name type="scientific">Eubacterium plexicaudatum ASF492</name>
    <dbReference type="NCBI Taxonomy" id="1235802"/>
    <lineage>
        <taxon>Bacteria</taxon>
        <taxon>Bacillati</taxon>
        <taxon>Bacillota</taxon>
        <taxon>Clostridia</taxon>
        <taxon>Eubacteriales</taxon>
        <taxon>Eubacteriaceae</taxon>
        <taxon>Eubacterium</taxon>
    </lineage>
</organism>
<dbReference type="GO" id="GO:0004803">
    <property type="term" value="F:transposase activity"/>
    <property type="evidence" value="ECO:0007669"/>
    <property type="project" value="InterPro"/>
</dbReference>
<evidence type="ECO:0000259" key="2">
    <source>
        <dbReference type="Pfam" id="PF01609"/>
    </source>
</evidence>
<dbReference type="STRING" id="1235802.C823_02634"/>
<feature type="region of interest" description="Disordered" evidence="1">
    <location>
        <begin position="211"/>
        <end position="230"/>
    </location>
</feature>
<dbReference type="PATRIC" id="fig|1235802.3.peg.2781"/>
<dbReference type="OrthoDB" id="9767746at2"/>
<dbReference type="GO" id="GO:0006313">
    <property type="term" value="P:DNA transposition"/>
    <property type="evidence" value="ECO:0007669"/>
    <property type="project" value="InterPro"/>
</dbReference>